<evidence type="ECO:0000256" key="1">
    <source>
        <dbReference type="ARBA" id="ARBA00023015"/>
    </source>
</evidence>
<dbReference type="InterPro" id="IPR018060">
    <property type="entry name" value="HTH_AraC"/>
</dbReference>
<dbReference type="InterPro" id="IPR009057">
    <property type="entry name" value="Homeodomain-like_sf"/>
</dbReference>
<feature type="domain" description="HTH araC/xylS-type" evidence="4">
    <location>
        <begin position="219"/>
        <end position="320"/>
    </location>
</feature>
<keyword evidence="1" id="KW-0805">Transcription regulation</keyword>
<dbReference type="SMART" id="SM00342">
    <property type="entry name" value="HTH_ARAC"/>
    <property type="match status" value="1"/>
</dbReference>
<evidence type="ECO:0000313" key="5">
    <source>
        <dbReference type="EMBL" id="GAA0234239.1"/>
    </source>
</evidence>
<protein>
    <submittedName>
        <fullName evidence="5">Helix-turn-helix domain-containing protein</fullName>
    </submittedName>
</protein>
<sequence>MEGAGVLQVYDTASLARHERADAIATMMREAAHASVWEQPPTAHEAELRLESWNLGPVRLLNTRTSPHRAFRTRRQARGSSGPPVVALGVTLRGDGFQTQSGTRVASARNALYLLEMSAPFEHERHTTTWAYTLHVPGDQLGLPLDSVHRARGALASSPLYRLMSRHLRELFRDQSALTADPAAAQLGAATIELVRALVASAAHDRRHARPALDAVFLEQVKFFVDTNLADPDLTPTAIAAAHHVSERHLYKVCAAAGIRLEQWIITRRLERVRDELADPAARHRTIAAVAYRWGFVNRSHFAQRFRAAYGVTAREWRALNR</sequence>
<dbReference type="PANTHER" id="PTHR46796">
    <property type="entry name" value="HTH-TYPE TRANSCRIPTIONAL ACTIVATOR RHAS-RELATED"/>
    <property type="match status" value="1"/>
</dbReference>
<dbReference type="PROSITE" id="PS01124">
    <property type="entry name" value="HTH_ARAC_FAMILY_2"/>
    <property type="match status" value="1"/>
</dbReference>
<reference evidence="5 6" key="1">
    <citation type="journal article" date="2019" name="Int. J. Syst. Evol. Microbiol.">
        <title>The Global Catalogue of Microorganisms (GCM) 10K type strain sequencing project: providing services to taxonomists for standard genome sequencing and annotation.</title>
        <authorList>
            <consortium name="The Broad Institute Genomics Platform"/>
            <consortium name="The Broad Institute Genome Sequencing Center for Infectious Disease"/>
            <person name="Wu L."/>
            <person name="Ma J."/>
        </authorList>
    </citation>
    <scope>NUCLEOTIDE SEQUENCE [LARGE SCALE GENOMIC DNA]</scope>
    <source>
        <strain evidence="5 6">JCM 10425</strain>
    </source>
</reference>
<dbReference type="Proteomes" id="UP001500967">
    <property type="component" value="Unassembled WGS sequence"/>
</dbReference>
<evidence type="ECO:0000256" key="2">
    <source>
        <dbReference type="ARBA" id="ARBA00023125"/>
    </source>
</evidence>
<evidence type="ECO:0000313" key="6">
    <source>
        <dbReference type="Proteomes" id="UP001500967"/>
    </source>
</evidence>
<accession>A0ABN0TZK9</accession>
<keyword evidence="2" id="KW-0238">DNA-binding</keyword>
<dbReference type="PROSITE" id="PS00041">
    <property type="entry name" value="HTH_ARAC_FAMILY_1"/>
    <property type="match status" value="1"/>
</dbReference>
<organism evidence="5 6">
    <name type="scientific">Cryptosporangium japonicum</name>
    <dbReference type="NCBI Taxonomy" id="80872"/>
    <lineage>
        <taxon>Bacteria</taxon>
        <taxon>Bacillati</taxon>
        <taxon>Actinomycetota</taxon>
        <taxon>Actinomycetes</taxon>
        <taxon>Cryptosporangiales</taxon>
        <taxon>Cryptosporangiaceae</taxon>
        <taxon>Cryptosporangium</taxon>
    </lineage>
</organism>
<keyword evidence="3" id="KW-0804">Transcription</keyword>
<gene>
    <name evidence="5" type="ORF">GCM10009539_19450</name>
</gene>
<evidence type="ECO:0000259" key="4">
    <source>
        <dbReference type="PROSITE" id="PS01124"/>
    </source>
</evidence>
<dbReference type="PANTHER" id="PTHR46796:SF6">
    <property type="entry name" value="ARAC SUBFAMILY"/>
    <property type="match status" value="1"/>
</dbReference>
<dbReference type="EMBL" id="BAAAGX010000007">
    <property type="protein sequence ID" value="GAA0234239.1"/>
    <property type="molecule type" value="Genomic_DNA"/>
</dbReference>
<evidence type="ECO:0000256" key="3">
    <source>
        <dbReference type="ARBA" id="ARBA00023163"/>
    </source>
</evidence>
<dbReference type="Gene3D" id="1.10.10.60">
    <property type="entry name" value="Homeodomain-like"/>
    <property type="match status" value="1"/>
</dbReference>
<comment type="caution">
    <text evidence="5">The sequence shown here is derived from an EMBL/GenBank/DDBJ whole genome shotgun (WGS) entry which is preliminary data.</text>
</comment>
<dbReference type="SUPFAM" id="SSF46689">
    <property type="entry name" value="Homeodomain-like"/>
    <property type="match status" value="1"/>
</dbReference>
<dbReference type="Pfam" id="PF12833">
    <property type="entry name" value="HTH_18"/>
    <property type="match status" value="1"/>
</dbReference>
<proteinExistence type="predicted"/>
<dbReference type="InterPro" id="IPR050204">
    <property type="entry name" value="AraC_XylS_family_regulators"/>
</dbReference>
<name>A0ABN0TZK9_9ACTN</name>
<dbReference type="InterPro" id="IPR018062">
    <property type="entry name" value="HTH_AraC-typ_CS"/>
</dbReference>
<keyword evidence="6" id="KW-1185">Reference proteome</keyword>